<dbReference type="AlphaFoldDB" id="A0A645E4T5"/>
<protein>
    <recommendedName>
        <fullName evidence="1">PepSY domain-containing protein</fullName>
    </recommendedName>
</protein>
<evidence type="ECO:0000259" key="1">
    <source>
        <dbReference type="Pfam" id="PF03413"/>
    </source>
</evidence>
<dbReference type="Pfam" id="PF03413">
    <property type="entry name" value="PepSY"/>
    <property type="match status" value="2"/>
</dbReference>
<feature type="domain" description="PepSY" evidence="1">
    <location>
        <begin position="30"/>
        <end position="90"/>
    </location>
</feature>
<feature type="domain" description="PepSY" evidence="1">
    <location>
        <begin position="113"/>
        <end position="171"/>
    </location>
</feature>
<reference evidence="2" key="1">
    <citation type="submission" date="2019-08" db="EMBL/GenBank/DDBJ databases">
        <authorList>
            <person name="Kucharzyk K."/>
            <person name="Murdoch R.W."/>
            <person name="Higgins S."/>
            <person name="Loffler F."/>
        </authorList>
    </citation>
    <scope>NUCLEOTIDE SEQUENCE</scope>
</reference>
<comment type="caution">
    <text evidence="2">The sequence shown here is derived from an EMBL/GenBank/DDBJ whole genome shotgun (WGS) entry which is preliminary data.</text>
</comment>
<organism evidence="2">
    <name type="scientific">bioreactor metagenome</name>
    <dbReference type="NCBI Taxonomy" id="1076179"/>
    <lineage>
        <taxon>unclassified sequences</taxon>
        <taxon>metagenomes</taxon>
        <taxon>ecological metagenomes</taxon>
    </lineage>
</organism>
<name>A0A645E4T5_9ZZZZ</name>
<accession>A0A645E4T5</accession>
<sequence>MKRIISLAAIAAVALSLGMAAVSAEAAKLIGETKAKEIAFKHAGVNPQQVQFKKMKLDKKYNHTEYELEFYVGSTEYEYDINAETGEVLKFSREEKNRATPQTAGPAGLIGDAKAKSIALARVAGAKESDLRKFKLDNDDGRQVYEGEIFYNMKEYDFKIDAKSGEVLKWEIGN</sequence>
<proteinExistence type="predicted"/>
<gene>
    <name evidence="2" type="ORF">SDC9_142968</name>
</gene>
<dbReference type="Gene3D" id="3.10.450.40">
    <property type="match status" value="2"/>
</dbReference>
<dbReference type="InterPro" id="IPR025711">
    <property type="entry name" value="PepSY"/>
</dbReference>
<dbReference type="EMBL" id="VSSQ01042262">
    <property type="protein sequence ID" value="MPM95813.1"/>
    <property type="molecule type" value="Genomic_DNA"/>
</dbReference>
<evidence type="ECO:0000313" key="2">
    <source>
        <dbReference type="EMBL" id="MPM95813.1"/>
    </source>
</evidence>